<evidence type="ECO:0000313" key="4">
    <source>
        <dbReference type="Proteomes" id="UP000070720"/>
    </source>
</evidence>
<reference evidence="3" key="4">
    <citation type="submission" date="2017-01" db="UniProtKB">
        <authorList>
            <consortium name="EnsemblFungi"/>
        </authorList>
    </citation>
    <scope>IDENTIFICATION</scope>
    <source>
        <strain evidence="3">PH-1 / ATCC MYA-4620 / FGSC 9075 / NRRL 31084</strain>
    </source>
</reference>
<reference evidence="2 4" key="3">
    <citation type="journal article" date="2015" name="BMC Genomics">
        <title>The completed genome sequence of the pathogenic ascomycete fungus Fusarium graminearum.</title>
        <authorList>
            <person name="King R."/>
            <person name="Urban M."/>
            <person name="Hammond-Kosack M.C."/>
            <person name="Hassani-Pak K."/>
            <person name="Hammond-Kosack K.E."/>
        </authorList>
    </citation>
    <scope>NUCLEOTIDE SEQUENCE [LARGE SCALE GENOMIC DNA]</scope>
    <source>
        <strain evidence="4">ATCC MYA-4620 / CBS 123657 / FGSC 9075 / NRRL 31084 / PH-1</strain>
        <strain evidence="2">PH-1</strain>
    </source>
</reference>
<dbReference type="Proteomes" id="UP000070720">
    <property type="component" value="Chromosome 3"/>
</dbReference>
<dbReference type="AlphaFoldDB" id="A0A098DX66"/>
<dbReference type="InParanoid" id="A0A098DX66"/>
<keyword evidence="1" id="KW-1133">Transmembrane helix</keyword>
<reference evidence="3 4" key="1">
    <citation type="journal article" date="2007" name="Science">
        <title>The Fusarium graminearum genome reveals a link between localized polymorphism and pathogen specialization.</title>
        <authorList>
            <person name="Cuomo C.A."/>
            <person name="Gueldener U."/>
            <person name="Xu J.-R."/>
            <person name="Trail F."/>
            <person name="Turgeon B.G."/>
            <person name="Di Pietro A."/>
            <person name="Walton J.D."/>
            <person name="Ma L.-J."/>
            <person name="Baker S.E."/>
            <person name="Rep M."/>
            <person name="Adam G."/>
            <person name="Antoniw J."/>
            <person name="Baldwin T."/>
            <person name="Calvo S.E."/>
            <person name="Chang Y.-L."/>
            <person name="DeCaprio D."/>
            <person name="Gale L.R."/>
            <person name="Gnerre S."/>
            <person name="Goswami R.S."/>
            <person name="Hammond-Kosack K."/>
            <person name="Harris L.J."/>
            <person name="Hilburn K."/>
            <person name="Kennell J.C."/>
            <person name="Kroken S."/>
            <person name="Magnuson J.K."/>
            <person name="Mannhaupt G."/>
            <person name="Mauceli E.W."/>
            <person name="Mewes H.-W."/>
            <person name="Mitterbauer R."/>
            <person name="Muehlbauer G."/>
            <person name="Muensterkoetter M."/>
            <person name="Nelson D."/>
            <person name="O'Donnell K."/>
            <person name="Ouellet T."/>
            <person name="Qi W."/>
            <person name="Quesneville H."/>
            <person name="Roncero M.I.G."/>
            <person name="Seong K.-Y."/>
            <person name="Tetko I.V."/>
            <person name="Urban M."/>
            <person name="Waalwijk C."/>
            <person name="Ward T.J."/>
            <person name="Yao J."/>
            <person name="Birren B.W."/>
            <person name="Kistler H.C."/>
        </authorList>
    </citation>
    <scope>NUCLEOTIDE SEQUENCE [LARGE SCALE GENOMIC DNA]</scope>
    <source>
        <strain evidence="4">ATCC MYA-4620 / CBS 123657 / FGSC 9075 / NRRL 31084 / PH-1</strain>
        <strain evidence="3">PH-1 / ATCC MYA-4620 / FGSC 9075 / NRRL 31084</strain>
    </source>
</reference>
<dbReference type="EMBL" id="HG970334">
    <property type="protein sequence ID" value="CEF86445.1"/>
    <property type="molecule type" value="Genomic_DNA"/>
</dbReference>
<dbReference type="EnsemblFungi" id="CEF86445">
    <property type="protein sequence ID" value="CEF86445"/>
    <property type="gene ID" value="FGRRES_15319"/>
</dbReference>
<sequence>MRRIRSAGLQTVVLIFGLQAILMLLILGPKTWKANFSATH</sequence>
<evidence type="ECO:0000313" key="2">
    <source>
        <dbReference type="EMBL" id="CEF86445.1"/>
    </source>
</evidence>
<name>A0A098DX66_GIBZE</name>
<keyword evidence="1" id="KW-0812">Transmembrane</keyword>
<accession>A0A0E0SJ32</accession>
<evidence type="ECO:0000313" key="3">
    <source>
        <dbReference type="EnsemblFungi" id="CEF86445"/>
    </source>
</evidence>
<accession>A0A098DX66</accession>
<keyword evidence="1" id="KW-0472">Membrane</keyword>
<organism evidence="2 4">
    <name type="scientific">Gibberella zeae (strain ATCC MYA-4620 / CBS 123657 / FGSC 9075 / NRRL 31084 / PH-1)</name>
    <name type="common">Wheat head blight fungus</name>
    <name type="synonym">Fusarium graminearum</name>
    <dbReference type="NCBI Taxonomy" id="229533"/>
    <lineage>
        <taxon>Eukaryota</taxon>
        <taxon>Fungi</taxon>
        <taxon>Dikarya</taxon>
        <taxon>Ascomycota</taxon>
        <taxon>Pezizomycotina</taxon>
        <taxon>Sordariomycetes</taxon>
        <taxon>Hypocreomycetidae</taxon>
        <taxon>Hypocreales</taxon>
        <taxon>Nectriaceae</taxon>
        <taxon>Fusarium</taxon>
    </lineage>
</organism>
<feature type="transmembrane region" description="Helical" evidence="1">
    <location>
        <begin position="7"/>
        <end position="27"/>
    </location>
</feature>
<gene>
    <name evidence="2" type="ORF">FGRAMPH1_01T18911</name>
</gene>
<reference evidence="3 4" key="2">
    <citation type="journal article" date="2010" name="Nature">
        <title>Comparative genomics reveals mobile pathogenicity chromosomes in Fusarium.</title>
        <authorList>
            <person name="Ma L.J."/>
            <person name="van der Does H.C."/>
            <person name="Borkovich K.A."/>
            <person name="Coleman J.J."/>
            <person name="Daboussi M.J."/>
            <person name="Di Pietro A."/>
            <person name="Dufresne M."/>
            <person name="Freitag M."/>
            <person name="Grabherr M."/>
            <person name="Henrissat B."/>
            <person name="Houterman P.M."/>
            <person name="Kang S."/>
            <person name="Shim W.B."/>
            <person name="Woloshuk C."/>
            <person name="Xie X."/>
            <person name="Xu J.R."/>
            <person name="Antoniw J."/>
            <person name="Baker S.E."/>
            <person name="Bluhm B.H."/>
            <person name="Breakspear A."/>
            <person name="Brown D.W."/>
            <person name="Butchko R.A."/>
            <person name="Chapman S."/>
            <person name="Coulson R."/>
            <person name="Coutinho P.M."/>
            <person name="Danchin E.G."/>
            <person name="Diener A."/>
            <person name="Gale L.R."/>
            <person name="Gardiner D.M."/>
            <person name="Goff S."/>
            <person name="Hammond-Kosack K.E."/>
            <person name="Hilburn K."/>
            <person name="Hua-Van A."/>
            <person name="Jonkers W."/>
            <person name="Kazan K."/>
            <person name="Kodira C.D."/>
            <person name="Koehrsen M."/>
            <person name="Kumar L."/>
            <person name="Lee Y.H."/>
            <person name="Li L."/>
            <person name="Manners J.M."/>
            <person name="Miranda-Saavedra D."/>
            <person name="Mukherjee M."/>
            <person name="Park G."/>
            <person name="Park J."/>
            <person name="Park S.Y."/>
            <person name="Proctor R.H."/>
            <person name="Regev A."/>
            <person name="Ruiz-Roldan M.C."/>
            <person name="Sain D."/>
            <person name="Sakthikumar S."/>
            <person name="Sykes S."/>
            <person name="Schwartz D.C."/>
            <person name="Turgeon B.G."/>
            <person name="Wapinski I."/>
            <person name="Yoder O."/>
            <person name="Young S."/>
            <person name="Zeng Q."/>
            <person name="Zhou S."/>
            <person name="Galagan J."/>
            <person name="Cuomo C.A."/>
            <person name="Kistler H.C."/>
            <person name="Rep M."/>
        </authorList>
    </citation>
    <scope>GENOME REANNOTATION</scope>
    <source>
        <strain evidence="4">ATCC MYA-4620 / CBS 123657 / FGSC 9075 / NRRL 31084 / PH-1</strain>
        <strain evidence="3">PH-1 / ATCC MYA-4620 / FGSC 9075 / NRRL 31084</strain>
    </source>
</reference>
<evidence type="ECO:0000256" key="1">
    <source>
        <dbReference type="SAM" id="Phobius"/>
    </source>
</evidence>
<proteinExistence type="predicted"/>
<protein>
    <submittedName>
        <fullName evidence="2">Chromosome 3, complete genome</fullName>
    </submittedName>
</protein>
<keyword evidence="4" id="KW-1185">Reference proteome</keyword>